<reference evidence="2 3" key="1">
    <citation type="submission" date="2022-12" db="EMBL/GenBank/DDBJ databases">
        <title>Chromosome-level genome assembly of true bugs.</title>
        <authorList>
            <person name="Ma L."/>
            <person name="Li H."/>
        </authorList>
    </citation>
    <scope>NUCLEOTIDE SEQUENCE [LARGE SCALE GENOMIC DNA]</scope>
    <source>
        <strain evidence="2">Lab_2022b</strain>
    </source>
</reference>
<sequence>MFNQESNNFEETEDNSRNNEFNKRLSEYNISDDDKEVNIAEDTFYIKSLPSQQRSAIFKILDEASKNLIDSSSNNNKGTNDKESSMNNTPSKLSKNFEKEEIKSLSSKCNNNNNNEIESSSYLKQSTSESITFDEETNKNSSINDNNSEIANNSVEYLSRVERESILRKALLNGTLLEKYEEIAAGSTCRLKSNTTSSIDPVKPIMERLKKLNDLKKKHCYIEDSSGNESKSRPQYKTKKKVVVKPYGVSTGKNKSNTKSILSKSILAKHFMKYVDDIKD</sequence>
<proteinExistence type="predicted"/>
<feature type="compositionally biased region" description="Polar residues" evidence="1">
    <location>
        <begin position="139"/>
        <end position="148"/>
    </location>
</feature>
<feature type="compositionally biased region" description="Polar residues" evidence="1">
    <location>
        <begin position="122"/>
        <end position="131"/>
    </location>
</feature>
<feature type="compositionally biased region" description="Polar residues" evidence="1">
    <location>
        <begin position="85"/>
        <end position="94"/>
    </location>
</feature>
<evidence type="ECO:0000256" key="1">
    <source>
        <dbReference type="SAM" id="MobiDB-lite"/>
    </source>
</evidence>
<gene>
    <name evidence="2" type="ORF">O3M35_009319</name>
</gene>
<keyword evidence="3" id="KW-1185">Reference proteome</keyword>
<evidence type="ECO:0000313" key="3">
    <source>
        <dbReference type="Proteomes" id="UP001461498"/>
    </source>
</evidence>
<dbReference type="AlphaFoldDB" id="A0AAW1D3T1"/>
<feature type="region of interest" description="Disordered" evidence="1">
    <location>
        <begin position="68"/>
        <end position="148"/>
    </location>
</feature>
<accession>A0AAW1D3T1</accession>
<feature type="region of interest" description="Disordered" evidence="1">
    <location>
        <begin position="1"/>
        <end position="22"/>
    </location>
</feature>
<evidence type="ECO:0000313" key="2">
    <source>
        <dbReference type="EMBL" id="KAK9505222.1"/>
    </source>
</evidence>
<dbReference type="Proteomes" id="UP001461498">
    <property type="component" value="Unassembled WGS sequence"/>
</dbReference>
<feature type="compositionally biased region" description="Polar residues" evidence="1">
    <location>
        <begin position="68"/>
        <end position="78"/>
    </location>
</feature>
<dbReference type="EMBL" id="JAPXFL010000006">
    <property type="protein sequence ID" value="KAK9505222.1"/>
    <property type="molecule type" value="Genomic_DNA"/>
</dbReference>
<name>A0AAW1D3T1_9HEMI</name>
<organism evidence="2 3">
    <name type="scientific">Rhynocoris fuscipes</name>
    <dbReference type="NCBI Taxonomy" id="488301"/>
    <lineage>
        <taxon>Eukaryota</taxon>
        <taxon>Metazoa</taxon>
        <taxon>Ecdysozoa</taxon>
        <taxon>Arthropoda</taxon>
        <taxon>Hexapoda</taxon>
        <taxon>Insecta</taxon>
        <taxon>Pterygota</taxon>
        <taxon>Neoptera</taxon>
        <taxon>Paraneoptera</taxon>
        <taxon>Hemiptera</taxon>
        <taxon>Heteroptera</taxon>
        <taxon>Panheteroptera</taxon>
        <taxon>Cimicomorpha</taxon>
        <taxon>Reduviidae</taxon>
        <taxon>Harpactorinae</taxon>
        <taxon>Harpactorini</taxon>
        <taxon>Rhynocoris</taxon>
    </lineage>
</organism>
<protein>
    <submittedName>
        <fullName evidence="2">Uncharacterized protein</fullName>
    </submittedName>
</protein>
<feature type="compositionally biased region" description="Low complexity" evidence="1">
    <location>
        <begin position="104"/>
        <end position="121"/>
    </location>
</feature>
<comment type="caution">
    <text evidence="2">The sequence shown here is derived from an EMBL/GenBank/DDBJ whole genome shotgun (WGS) entry which is preliminary data.</text>
</comment>